<dbReference type="SUPFAM" id="SSF53774">
    <property type="entry name" value="Glutaminase/Asparaginase"/>
    <property type="match status" value="1"/>
</dbReference>
<dbReference type="Gene3D" id="3.40.50.1170">
    <property type="entry name" value="L-asparaginase, N-terminal domain"/>
    <property type="match status" value="1"/>
</dbReference>
<dbReference type="NCBIfam" id="TIGR00519">
    <property type="entry name" value="asnASE_I"/>
    <property type="match status" value="1"/>
</dbReference>
<gene>
    <name evidence="6" type="ORF">Q0590_03170</name>
</gene>
<evidence type="ECO:0000256" key="2">
    <source>
        <dbReference type="ARBA" id="ARBA00022801"/>
    </source>
</evidence>
<name>A0ABT8QZG0_9BACT</name>
<dbReference type="Proteomes" id="UP001168528">
    <property type="component" value="Unassembled WGS sequence"/>
</dbReference>
<protein>
    <recommendedName>
        <fullName evidence="1">asparaginase</fullName>
        <ecNumber evidence="1">3.5.1.1</ecNumber>
    </recommendedName>
</protein>
<dbReference type="InterPro" id="IPR036152">
    <property type="entry name" value="Asp/glu_Ase-like_sf"/>
</dbReference>
<dbReference type="PIRSF" id="PIRSF500176">
    <property type="entry name" value="L_ASNase"/>
    <property type="match status" value="1"/>
</dbReference>
<dbReference type="InterPro" id="IPR006034">
    <property type="entry name" value="Asparaginase/glutaminase-like"/>
</dbReference>
<dbReference type="RefSeq" id="WP_302036022.1">
    <property type="nucleotide sequence ID" value="NZ_JAUKPO010000001.1"/>
</dbReference>
<proteinExistence type="predicted"/>
<dbReference type="InterPro" id="IPR027474">
    <property type="entry name" value="L-asparaginase_N"/>
</dbReference>
<dbReference type="SFLD" id="SFLDS00057">
    <property type="entry name" value="Glutaminase/Asparaginase"/>
    <property type="match status" value="1"/>
</dbReference>
<dbReference type="Pfam" id="PF00710">
    <property type="entry name" value="Asparaginase"/>
    <property type="match status" value="1"/>
</dbReference>
<accession>A0ABT8QZG0</accession>
<dbReference type="PIRSF" id="PIRSF001220">
    <property type="entry name" value="L-ASNase_gatD"/>
    <property type="match status" value="1"/>
</dbReference>
<evidence type="ECO:0000313" key="6">
    <source>
        <dbReference type="EMBL" id="MDO1445232.1"/>
    </source>
</evidence>
<dbReference type="InterPro" id="IPR006033">
    <property type="entry name" value="AsnA_fam"/>
</dbReference>
<dbReference type="Gene3D" id="3.40.50.40">
    <property type="match status" value="1"/>
</dbReference>
<dbReference type="PRINTS" id="PR00139">
    <property type="entry name" value="ASNGLNASE"/>
</dbReference>
<dbReference type="InterPro" id="IPR027475">
    <property type="entry name" value="Asparaginase/glutaminase_AS2"/>
</dbReference>
<dbReference type="EMBL" id="JAUKPO010000001">
    <property type="protein sequence ID" value="MDO1445232.1"/>
    <property type="molecule type" value="Genomic_DNA"/>
</dbReference>
<dbReference type="EC" id="3.5.1.1" evidence="1"/>
<dbReference type="InterPro" id="IPR027473">
    <property type="entry name" value="L-asparaginase_C"/>
</dbReference>
<feature type="domain" description="L-asparaginase N-terminal" evidence="4">
    <location>
        <begin position="20"/>
        <end position="212"/>
    </location>
</feature>
<feature type="active site" evidence="3">
    <location>
        <position position="104"/>
    </location>
</feature>
<dbReference type="PROSITE" id="PS00917">
    <property type="entry name" value="ASN_GLN_ASE_2"/>
    <property type="match status" value="1"/>
</dbReference>
<dbReference type="Pfam" id="PF17763">
    <property type="entry name" value="Asparaginase_C"/>
    <property type="match status" value="1"/>
</dbReference>
<dbReference type="InterPro" id="IPR041725">
    <property type="entry name" value="L-asparaginase_I"/>
</dbReference>
<dbReference type="SMART" id="SM00870">
    <property type="entry name" value="Asparaginase"/>
    <property type="match status" value="1"/>
</dbReference>
<dbReference type="InterPro" id="IPR037152">
    <property type="entry name" value="L-asparaginase_N_sf"/>
</dbReference>
<keyword evidence="7" id="KW-1185">Reference proteome</keyword>
<keyword evidence="2" id="KW-0378">Hydrolase</keyword>
<feature type="domain" description="Asparaginase/glutaminase C-terminal" evidence="5">
    <location>
        <begin position="231"/>
        <end position="343"/>
    </location>
</feature>
<dbReference type="PROSITE" id="PS51732">
    <property type="entry name" value="ASN_GLN_ASE_3"/>
    <property type="match status" value="1"/>
</dbReference>
<dbReference type="PANTHER" id="PTHR11707">
    <property type="entry name" value="L-ASPARAGINASE"/>
    <property type="match status" value="1"/>
</dbReference>
<dbReference type="PANTHER" id="PTHR11707:SF28">
    <property type="entry name" value="60 KDA LYSOPHOSPHOLIPASE"/>
    <property type="match status" value="1"/>
</dbReference>
<evidence type="ECO:0000259" key="4">
    <source>
        <dbReference type="Pfam" id="PF00710"/>
    </source>
</evidence>
<dbReference type="CDD" id="cd08963">
    <property type="entry name" value="L-asparaginase_I"/>
    <property type="match status" value="1"/>
</dbReference>
<sequence length="356" mass="39512">MHYTTTKIKTAAGQAATTAILMLYTGGTFGMVYDRTGTHLIPFDFEQIVEKIPELNRFDFELTVIAFNQPIDSSNVTPAHWAEMVEIIAKNYDYYDGFVILHGTDTMAYSASALSFLLENLNKPVIFTGSQLPIGAVRTDGRRNLITALEIAAARNAQGQPLVPEVCIYFNNYLLRGNRAKKVESAHFDAFYSENYPYLAEAGVSIEYNHSAIQPYIFHNKLQYSTQMDTRVAILKLFPGINRRTIECVLKIADLKGVILESYGSGNAPTAEWFTELLKEAVTHNICVLNISQCVGGKVVQGKYATSKHLEEIGVLSGKDMTTEAGITKLMYLLGKENSMESLKITLTTSIRGEMA</sequence>
<evidence type="ECO:0000256" key="1">
    <source>
        <dbReference type="ARBA" id="ARBA00012920"/>
    </source>
</evidence>
<evidence type="ECO:0000313" key="7">
    <source>
        <dbReference type="Proteomes" id="UP001168528"/>
    </source>
</evidence>
<comment type="caution">
    <text evidence="6">The sequence shown here is derived from an EMBL/GenBank/DDBJ whole genome shotgun (WGS) entry which is preliminary data.</text>
</comment>
<evidence type="ECO:0000259" key="5">
    <source>
        <dbReference type="Pfam" id="PF17763"/>
    </source>
</evidence>
<reference evidence="6" key="1">
    <citation type="submission" date="2023-07" db="EMBL/GenBank/DDBJ databases">
        <title>The genome sequence of Rhodocytophaga aerolata KACC 12507.</title>
        <authorList>
            <person name="Zhang X."/>
        </authorList>
    </citation>
    <scope>NUCLEOTIDE SEQUENCE</scope>
    <source>
        <strain evidence="6">KACC 12507</strain>
    </source>
</reference>
<evidence type="ECO:0000256" key="3">
    <source>
        <dbReference type="PROSITE-ProRule" id="PRU10100"/>
    </source>
</evidence>
<organism evidence="6 7">
    <name type="scientific">Rhodocytophaga aerolata</name>
    <dbReference type="NCBI Taxonomy" id="455078"/>
    <lineage>
        <taxon>Bacteria</taxon>
        <taxon>Pseudomonadati</taxon>
        <taxon>Bacteroidota</taxon>
        <taxon>Cytophagia</taxon>
        <taxon>Cytophagales</taxon>
        <taxon>Rhodocytophagaceae</taxon>
        <taxon>Rhodocytophaga</taxon>
    </lineage>
</organism>
<dbReference type="InterPro" id="IPR040919">
    <property type="entry name" value="Asparaginase_C"/>
</dbReference>